<dbReference type="InterPro" id="IPR021980">
    <property type="entry name" value="PHTF1/2_N"/>
</dbReference>
<feature type="region of interest" description="Disordered" evidence="6">
    <location>
        <begin position="221"/>
        <end position="297"/>
    </location>
</feature>
<feature type="transmembrane region" description="Helical" evidence="7">
    <location>
        <begin position="751"/>
        <end position="769"/>
    </location>
</feature>
<dbReference type="Pfam" id="PF12129">
    <property type="entry name" value="PHTF1-2_N"/>
    <property type="match status" value="1"/>
</dbReference>
<evidence type="ECO:0000313" key="9">
    <source>
        <dbReference type="EMBL" id="CAD7403384.1"/>
    </source>
</evidence>
<comment type="subcellular location">
    <subcellularLocation>
        <location evidence="1">Membrane</location>
        <topology evidence="1">Multi-pass membrane protein</topology>
    </subcellularLocation>
</comment>
<feature type="region of interest" description="Disordered" evidence="6">
    <location>
        <begin position="1"/>
        <end position="20"/>
    </location>
</feature>
<feature type="region of interest" description="Disordered" evidence="6">
    <location>
        <begin position="493"/>
        <end position="513"/>
    </location>
</feature>
<feature type="transmembrane region" description="Helical" evidence="7">
    <location>
        <begin position="801"/>
        <end position="821"/>
    </location>
</feature>
<feature type="compositionally biased region" description="Polar residues" evidence="6">
    <location>
        <begin position="169"/>
        <end position="190"/>
    </location>
</feature>
<evidence type="ECO:0000256" key="7">
    <source>
        <dbReference type="SAM" id="Phobius"/>
    </source>
</evidence>
<evidence type="ECO:0000256" key="3">
    <source>
        <dbReference type="ARBA" id="ARBA00022989"/>
    </source>
</evidence>
<dbReference type="EMBL" id="OD001850">
    <property type="protein sequence ID" value="CAD7403384.1"/>
    <property type="molecule type" value="Genomic_DNA"/>
</dbReference>
<evidence type="ECO:0000256" key="2">
    <source>
        <dbReference type="ARBA" id="ARBA00022692"/>
    </source>
</evidence>
<protein>
    <recommendedName>
        <fullName evidence="8">PHTF1/2 N-terminal domain-containing protein</fullName>
    </recommendedName>
</protein>
<sequence>MKKLKSRAKKTSPEPEPGGMEEISWRYQKKIGTYDKQQWEHTVEQRILHGLTHVPKKMAKLKTELIDVDLVRGSSFPKAKPKHGLVTVTRLATLRLVLLPAYSRWWLQQTSPRVFVLLFVLYCLQLVNMALYFFCSQHIDEIISTQTTGARGPIRAHSRRSKRAKRWPASTSRSRWTEKSASVGETGSNKYTKRNRVRRASTEELRRQRCVAWDTPIKDSQLSSDHSYDGTRAGAAKDDVGSVRRRHRSLVVPVGEDSRQREATPLDDDGFESLTGNDSSENTQEEVSGNALDPEIKSQTVENAKPLQGKSSLNWSPEIPCESFQSVNTAERDRSSLNLGAKTCNGPKSKNPDSEDVLFKSNSKDVTAENPDDYGSSGFHPEIKDSHIHSCVIDNREENEVENKFKRLKTPVEIEINVQCCDDVKTKLIEMDEPTNEPCDEIGGVCRHGVNTPSNKGDLPPPDVIGGEEARAGTPLRNAWVHEVLSCRTPTIDNCAGSDTDGTDPEETTTPQRERLLVRRSGSKTLQLSCAPQTHGGASESSCEESEDAETVSSPGTVGSCPLLLTEGTTSAGEWIGVTTNSEECSYSSELEESDNQREFTVREGLELNDHPFAWEFELVRLVNLPLDVGVCNILGGLSWGVRHPWESELVRLLNLSLDVGVCGILGSLCWGVRHPWGSELVRLVNLSLGVGVCSILGGLSWYGLSTYPWMYGFSCTIWETRDVKKADLSVLDISSAIIARVESMPEHMDYFYGGVAVSVVLAFLPSLCRLCDVAYDLTGQGQGLDLGTPPLPSLMASTSMVYLTSTLGCVLEGALGATLWQRAVVLIALLERCALSVLFFFLLAVAERTFKQRFLYAKLFSHLTSFRRARKSELPHFRLNKVRNIKTWLSVRSYLKKRGPQRSVDVIVSAAFLITLLLLSFLSVECLKVSVDDQVGHETGDAFYLDSHVSFLPLGSILSDQLSVPFRSDSWDSAVNGIIDLGICVHGILLTLLFQDSVRLHSEYNLEALVWCLALGVFLLRFMTLGTKINRKYRNLSVLITEQVRFRCTTRRSAGWDTGGVPGICLGPARWTLEILWWALISSVEVLNLKIIFEINLYLQIEQKPNKKEELMVANSVLKLAADLLKELECPFKISGLSANPYLYTITKVVILSALSGVLSEMLGFKLKLHKIKIK</sequence>
<accession>A0A7R9CXI8</accession>
<feature type="transmembrane region" description="Helical" evidence="7">
    <location>
        <begin position="114"/>
        <end position="134"/>
    </location>
</feature>
<feature type="compositionally biased region" description="Basic residues" evidence="6">
    <location>
        <begin position="154"/>
        <end position="166"/>
    </location>
</feature>
<evidence type="ECO:0000256" key="5">
    <source>
        <dbReference type="ARBA" id="ARBA00023180"/>
    </source>
</evidence>
<feature type="region of interest" description="Disordered" evidence="6">
    <location>
        <begin position="529"/>
        <end position="563"/>
    </location>
</feature>
<organism evidence="9">
    <name type="scientific">Timema poppense</name>
    <name type="common">Walking stick</name>
    <dbReference type="NCBI Taxonomy" id="170557"/>
    <lineage>
        <taxon>Eukaryota</taxon>
        <taxon>Metazoa</taxon>
        <taxon>Ecdysozoa</taxon>
        <taxon>Arthropoda</taxon>
        <taxon>Hexapoda</taxon>
        <taxon>Insecta</taxon>
        <taxon>Pterygota</taxon>
        <taxon>Neoptera</taxon>
        <taxon>Polyneoptera</taxon>
        <taxon>Phasmatodea</taxon>
        <taxon>Timematodea</taxon>
        <taxon>Timematoidea</taxon>
        <taxon>Timematidae</taxon>
        <taxon>Timema</taxon>
    </lineage>
</organism>
<feature type="transmembrane region" description="Helical" evidence="7">
    <location>
        <begin position="975"/>
        <end position="995"/>
    </location>
</feature>
<reference evidence="9" key="1">
    <citation type="submission" date="2020-11" db="EMBL/GenBank/DDBJ databases">
        <authorList>
            <person name="Tran Van P."/>
        </authorList>
    </citation>
    <scope>NUCLEOTIDE SEQUENCE</scope>
</reference>
<feature type="compositionally biased region" description="Basic residues" evidence="6">
    <location>
        <begin position="1"/>
        <end position="10"/>
    </location>
</feature>
<keyword evidence="5" id="KW-0325">Glycoprotein</keyword>
<evidence type="ECO:0000256" key="1">
    <source>
        <dbReference type="ARBA" id="ARBA00004141"/>
    </source>
</evidence>
<evidence type="ECO:0000259" key="8">
    <source>
        <dbReference type="Pfam" id="PF12129"/>
    </source>
</evidence>
<evidence type="ECO:0000256" key="6">
    <source>
        <dbReference type="SAM" id="MobiDB-lite"/>
    </source>
</evidence>
<dbReference type="AlphaFoldDB" id="A0A7R9CXI8"/>
<keyword evidence="4 7" id="KW-0472">Membrane</keyword>
<feature type="transmembrane region" description="Helical" evidence="7">
    <location>
        <begin position="905"/>
        <end position="925"/>
    </location>
</feature>
<proteinExistence type="predicted"/>
<feature type="region of interest" description="Disordered" evidence="6">
    <location>
        <begin position="150"/>
        <end position="200"/>
    </location>
</feature>
<dbReference type="GO" id="GO:0005783">
    <property type="term" value="C:endoplasmic reticulum"/>
    <property type="evidence" value="ECO:0007669"/>
    <property type="project" value="InterPro"/>
</dbReference>
<gene>
    <name evidence="9" type="ORF">TPSB3V08_LOCUS4018</name>
</gene>
<keyword evidence="3 7" id="KW-1133">Transmembrane helix</keyword>
<name>A0A7R9CXI8_TIMPO</name>
<dbReference type="GO" id="GO:0016020">
    <property type="term" value="C:membrane"/>
    <property type="evidence" value="ECO:0007669"/>
    <property type="project" value="UniProtKB-SubCell"/>
</dbReference>
<feature type="transmembrane region" description="Helical" evidence="7">
    <location>
        <begin position="827"/>
        <end position="847"/>
    </location>
</feature>
<feature type="region of interest" description="Disordered" evidence="6">
    <location>
        <begin position="338"/>
        <end position="358"/>
    </location>
</feature>
<feature type="domain" description="PHTF1/2 N-terminal" evidence="8">
    <location>
        <begin position="22"/>
        <end position="141"/>
    </location>
</feature>
<feature type="compositionally biased region" description="Polar residues" evidence="6">
    <location>
        <begin position="274"/>
        <end position="287"/>
    </location>
</feature>
<feature type="transmembrane region" description="Helical" evidence="7">
    <location>
        <begin position="1007"/>
        <end position="1025"/>
    </location>
</feature>
<dbReference type="PANTHER" id="PTHR12680">
    <property type="entry name" value="PUTATIVE HOMEODOMAIN TRANSCRIPTION FACTOR PHTF"/>
    <property type="match status" value="1"/>
</dbReference>
<evidence type="ECO:0000256" key="4">
    <source>
        <dbReference type="ARBA" id="ARBA00023136"/>
    </source>
</evidence>
<dbReference type="InterPro" id="IPR039775">
    <property type="entry name" value="PHTF1/2"/>
</dbReference>
<dbReference type="PANTHER" id="PTHR12680:SF6">
    <property type="entry name" value="PROTEIN PHTF"/>
    <property type="match status" value="1"/>
</dbReference>
<feature type="transmembrane region" description="Helical" evidence="7">
    <location>
        <begin position="684"/>
        <end position="705"/>
    </location>
</feature>
<keyword evidence="2 7" id="KW-0812">Transmembrane</keyword>